<comment type="caution">
    <text evidence="1">The sequence shown here is derived from an EMBL/GenBank/DDBJ whole genome shotgun (WGS) entry which is preliminary data.</text>
</comment>
<proteinExistence type="predicted"/>
<sequence length="275" mass="30696">MDTLKTKEEQNVVIWRLEQAQPIERREKARGPQGLLIRRVFTEGVVDVADVANELNELVVKRATKNAPRGILAQYLKAAFDNVSPASVLENQRNVEPKALRSRLSPCSTPRPDRCTYAQRRLTTQGSLSSPLPVPTPTDIVLRCACGQHRLYRYHEEASCPSLKALYPVERRTQPIWKWSWEEQLGERAVMSAATVVFGVDNEGVGYGLAVSGVRVLSPTDPEGTFNCLCAIRNHYFLACLQLLPYPHAVKVIRPLEACQHYPGGDAGRSEGEHV</sequence>
<protein>
    <submittedName>
        <fullName evidence="1">Uncharacterized protein</fullName>
    </submittedName>
</protein>
<reference evidence="1 2" key="1">
    <citation type="journal article" date="2020" name="Cell">
        <title>Large-Scale Comparative Analyses of Tick Genomes Elucidate Their Genetic Diversity and Vector Capacities.</title>
        <authorList>
            <consortium name="Tick Genome and Microbiome Consortium (TIGMIC)"/>
            <person name="Jia N."/>
            <person name="Wang J."/>
            <person name="Shi W."/>
            <person name="Du L."/>
            <person name="Sun Y."/>
            <person name="Zhan W."/>
            <person name="Jiang J.F."/>
            <person name="Wang Q."/>
            <person name="Zhang B."/>
            <person name="Ji P."/>
            <person name="Bell-Sakyi L."/>
            <person name="Cui X.M."/>
            <person name="Yuan T.T."/>
            <person name="Jiang B.G."/>
            <person name="Yang W.F."/>
            <person name="Lam T.T."/>
            <person name="Chang Q.C."/>
            <person name="Ding S.J."/>
            <person name="Wang X.J."/>
            <person name="Zhu J.G."/>
            <person name="Ruan X.D."/>
            <person name="Zhao L."/>
            <person name="Wei J.T."/>
            <person name="Ye R.Z."/>
            <person name="Que T.C."/>
            <person name="Du C.H."/>
            <person name="Zhou Y.H."/>
            <person name="Cheng J.X."/>
            <person name="Dai P.F."/>
            <person name="Guo W.B."/>
            <person name="Han X.H."/>
            <person name="Huang E.J."/>
            <person name="Li L.F."/>
            <person name="Wei W."/>
            <person name="Gao Y.C."/>
            <person name="Liu J.Z."/>
            <person name="Shao H.Z."/>
            <person name="Wang X."/>
            <person name="Wang C.C."/>
            <person name="Yang T.C."/>
            <person name="Huo Q.B."/>
            <person name="Li W."/>
            <person name="Chen H.Y."/>
            <person name="Chen S.E."/>
            <person name="Zhou L.G."/>
            <person name="Ni X.B."/>
            <person name="Tian J.H."/>
            <person name="Sheng Y."/>
            <person name="Liu T."/>
            <person name="Pan Y.S."/>
            <person name="Xia L.Y."/>
            <person name="Li J."/>
            <person name="Zhao F."/>
            <person name="Cao W.C."/>
        </authorList>
    </citation>
    <scope>NUCLEOTIDE SEQUENCE [LARGE SCALE GENOMIC DNA]</scope>
    <source>
        <strain evidence="1">HaeL-2018</strain>
    </source>
</reference>
<dbReference type="AlphaFoldDB" id="A0A9J6G2F4"/>
<keyword evidence="2" id="KW-1185">Reference proteome</keyword>
<dbReference type="EMBL" id="JABSTR010000005">
    <property type="protein sequence ID" value="KAH9369477.1"/>
    <property type="molecule type" value="Genomic_DNA"/>
</dbReference>
<evidence type="ECO:0000313" key="2">
    <source>
        <dbReference type="Proteomes" id="UP000821853"/>
    </source>
</evidence>
<dbReference type="Proteomes" id="UP000821853">
    <property type="component" value="Chromosome 3"/>
</dbReference>
<organism evidence="1 2">
    <name type="scientific">Haemaphysalis longicornis</name>
    <name type="common">Bush tick</name>
    <dbReference type="NCBI Taxonomy" id="44386"/>
    <lineage>
        <taxon>Eukaryota</taxon>
        <taxon>Metazoa</taxon>
        <taxon>Ecdysozoa</taxon>
        <taxon>Arthropoda</taxon>
        <taxon>Chelicerata</taxon>
        <taxon>Arachnida</taxon>
        <taxon>Acari</taxon>
        <taxon>Parasitiformes</taxon>
        <taxon>Ixodida</taxon>
        <taxon>Ixodoidea</taxon>
        <taxon>Ixodidae</taxon>
        <taxon>Haemaphysalinae</taxon>
        <taxon>Haemaphysalis</taxon>
    </lineage>
</organism>
<accession>A0A9J6G2F4</accession>
<gene>
    <name evidence="1" type="ORF">HPB48_014343</name>
</gene>
<evidence type="ECO:0000313" key="1">
    <source>
        <dbReference type="EMBL" id="KAH9369477.1"/>
    </source>
</evidence>
<dbReference type="VEuPathDB" id="VectorBase:HLOH_057826"/>
<name>A0A9J6G2F4_HAELO</name>